<comment type="subcellular location">
    <subcellularLocation>
        <location evidence="9">Cytoplasm</location>
    </subcellularLocation>
</comment>
<dbReference type="AlphaFoldDB" id="A0A5R9GFC1"/>
<feature type="active site" evidence="9">
    <location>
        <position position="289"/>
    </location>
</feature>
<comment type="subunit">
    <text evidence="9">Homodimer.</text>
</comment>
<comment type="pathway">
    <text evidence="9">Lipid metabolism; fatty acid biosynthesis.</text>
</comment>
<comment type="caution">
    <text evidence="12">The sequence shown here is derived from an EMBL/GenBank/DDBJ whole genome shotgun (WGS) entry which is preliminary data.</text>
</comment>
<dbReference type="EMBL" id="VCIW01000017">
    <property type="protein sequence ID" value="TLS50115.1"/>
    <property type="molecule type" value="Genomic_DNA"/>
</dbReference>
<keyword evidence="2 9" id="KW-0963">Cytoplasm</keyword>
<keyword evidence="5 9" id="KW-0276">Fatty acid metabolism</keyword>
<name>A0A5R9GFC1_9BACL</name>
<evidence type="ECO:0000313" key="13">
    <source>
        <dbReference type="Proteomes" id="UP000309676"/>
    </source>
</evidence>
<evidence type="ECO:0000256" key="8">
    <source>
        <dbReference type="ARBA" id="ARBA00023315"/>
    </source>
</evidence>
<feature type="active site" evidence="9">
    <location>
        <position position="120"/>
    </location>
</feature>
<evidence type="ECO:0000256" key="6">
    <source>
        <dbReference type="ARBA" id="ARBA00023098"/>
    </source>
</evidence>
<comment type="function">
    <text evidence="9">Catalyzes the condensation reaction of fatty acid synthesis by the addition to an acyl acceptor of two carbons from malonyl-ACP. Catalyzes the first condensation reaction which initiates fatty acid synthesis and may therefore play a role in governing the total rate of fatty acid production. Possesses both acetoacetyl-ACP synthase and acetyl transacylase activities. Its substrate specificity determines the biosynthesis of branched-chain and/or straight-chain of fatty acids.</text>
</comment>
<dbReference type="Pfam" id="PF08541">
    <property type="entry name" value="ACP_syn_III_C"/>
    <property type="match status" value="1"/>
</dbReference>
<evidence type="ECO:0000256" key="9">
    <source>
        <dbReference type="HAMAP-Rule" id="MF_01815"/>
    </source>
</evidence>
<evidence type="ECO:0000313" key="12">
    <source>
        <dbReference type="EMBL" id="TLS50115.1"/>
    </source>
</evidence>
<feature type="domain" description="Beta-ketoacyl-[acyl-carrier-protein] synthase III C-terminal" evidence="10">
    <location>
        <begin position="243"/>
        <end position="332"/>
    </location>
</feature>
<keyword evidence="13" id="KW-1185">Reference proteome</keyword>
<feature type="active site" evidence="9">
    <location>
        <position position="259"/>
    </location>
</feature>
<dbReference type="Gene3D" id="3.40.47.10">
    <property type="match status" value="1"/>
</dbReference>
<keyword evidence="3 9" id="KW-0444">Lipid biosynthesis</keyword>
<dbReference type="UniPathway" id="UPA00094"/>
<comment type="similarity">
    <text evidence="1 9">Belongs to the thiolase-like superfamily. FabH family.</text>
</comment>
<dbReference type="PANTHER" id="PTHR34069:SF2">
    <property type="entry name" value="BETA-KETOACYL-[ACYL-CARRIER-PROTEIN] SYNTHASE III"/>
    <property type="match status" value="1"/>
</dbReference>
<dbReference type="GO" id="GO:0004315">
    <property type="term" value="F:3-oxoacyl-[acyl-carrier-protein] synthase activity"/>
    <property type="evidence" value="ECO:0007669"/>
    <property type="project" value="InterPro"/>
</dbReference>
<comment type="caution">
    <text evidence="9">Lacks conserved residue(s) required for the propagation of feature annotation.</text>
</comment>
<dbReference type="NCBIfam" id="NF006829">
    <property type="entry name" value="PRK09352.1"/>
    <property type="match status" value="1"/>
</dbReference>
<evidence type="ECO:0000256" key="1">
    <source>
        <dbReference type="ARBA" id="ARBA00008642"/>
    </source>
</evidence>
<keyword evidence="6 9" id="KW-0443">Lipid metabolism</keyword>
<dbReference type="CDD" id="cd00830">
    <property type="entry name" value="KAS_III"/>
    <property type="match status" value="1"/>
</dbReference>
<dbReference type="GO" id="GO:0044550">
    <property type="term" value="P:secondary metabolite biosynthetic process"/>
    <property type="evidence" value="ECO:0007669"/>
    <property type="project" value="TreeGrafter"/>
</dbReference>
<dbReference type="InterPro" id="IPR013747">
    <property type="entry name" value="ACP_syn_III_C"/>
</dbReference>
<dbReference type="GO" id="GO:0006633">
    <property type="term" value="P:fatty acid biosynthetic process"/>
    <property type="evidence" value="ECO:0007669"/>
    <property type="project" value="UniProtKB-UniRule"/>
</dbReference>
<protein>
    <recommendedName>
        <fullName evidence="9">Beta-ketoacyl-[acyl-carrier-protein] synthase III</fullName>
        <shortName evidence="9">Beta-ketoacyl-ACP synthase III</shortName>
        <shortName evidence="9">KAS III</shortName>
        <ecNumber evidence="9">2.3.1.180</ecNumber>
    </recommendedName>
    <alternativeName>
        <fullName evidence="9">3-oxoacyl-[acyl-carrier-protein] synthase 3</fullName>
    </alternativeName>
    <alternativeName>
        <fullName evidence="9">3-oxoacyl-[acyl-carrier-protein] synthase III</fullName>
    </alternativeName>
</protein>
<keyword evidence="8 9" id="KW-0012">Acyltransferase</keyword>
<proteinExistence type="inferred from homology"/>
<dbReference type="RefSeq" id="WP_138196599.1">
    <property type="nucleotide sequence ID" value="NZ_VCIW01000017.1"/>
</dbReference>
<organism evidence="12 13">
    <name type="scientific">Paenibacillus antri</name>
    <dbReference type="NCBI Taxonomy" id="2582848"/>
    <lineage>
        <taxon>Bacteria</taxon>
        <taxon>Bacillati</taxon>
        <taxon>Bacillota</taxon>
        <taxon>Bacilli</taxon>
        <taxon>Bacillales</taxon>
        <taxon>Paenibacillaceae</taxon>
        <taxon>Paenibacillus</taxon>
    </lineage>
</organism>
<evidence type="ECO:0000256" key="7">
    <source>
        <dbReference type="ARBA" id="ARBA00023160"/>
    </source>
</evidence>
<dbReference type="OrthoDB" id="9815506at2"/>
<dbReference type="GO" id="GO:0033818">
    <property type="term" value="F:beta-ketoacyl-acyl-carrier-protein synthase III activity"/>
    <property type="evidence" value="ECO:0007669"/>
    <property type="project" value="UniProtKB-UniRule"/>
</dbReference>
<dbReference type="NCBIfam" id="TIGR00747">
    <property type="entry name" value="fabH"/>
    <property type="match status" value="1"/>
</dbReference>
<dbReference type="InterPro" id="IPR004655">
    <property type="entry name" value="FabH"/>
</dbReference>
<keyword evidence="9" id="KW-0511">Multifunctional enzyme</keyword>
<comment type="domain">
    <text evidence="9">The last Arg residue of the ACP-binding site is essential for the weak association between ACP/AcpP and FabH.</text>
</comment>
<evidence type="ECO:0000256" key="2">
    <source>
        <dbReference type="ARBA" id="ARBA00022490"/>
    </source>
</evidence>
<evidence type="ECO:0000256" key="5">
    <source>
        <dbReference type="ARBA" id="ARBA00022832"/>
    </source>
</evidence>
<dbReference type="InterPro" id="IPR013751">
    <property type="entry name" value="ACP_syn_III_N"/>
</dbReference>
<dbReference type="EC" id="2.3.1.180" evidence="9"/>
<dbReference type="InterPro" id="IPR016039">
    <property type="entry name" value="Thiolase-like"/>
</dbReference>
<dbReference type="Pfam" id="PF08545">
    <property type="entry name" value="ACP_syn_III"/>
    <property type="match status" value="1"/>
</dbReference>
<dbReference type="SUPFAM" id="SSF53901">
    <property type="entry name" value="Thiolase-like"/>
    <property type="match status" value="1"/>
</dbReference>
<keyword evidence="7 9" id="KW-0275">Fatty acid biosynthesis</keyword>
<reference evidence="12 13" key="1">
    <citation type="submission" date="2019-05" db="EMBL/GenBank/DDBJ databases">
        <authorList>
            <person name="Narsing Rao M.P."/>
            <person name="Li W.J."/>
        </authorList>
    </citation>
    <scope>NUCLEOTIDE SEQUENCE [LARGE SCALE GENOMIC DNA]</scope>
    <source>
        <strain evidence="12 13">SYSU_K30003</strain>
    </source>
</reference>
<feature type="domain" description="Beta-ketoacyl-[acyl-carrier-protein] synthase III N-terminal" evidence="11">
    <location>
        <begin position="115"/>
        <end position="192"/>
    </location>
</feature>
<gene>
    <name evidence="9" type="primary">fabH</name>
    <name evidence="12" type="ORF">FE782_22555</name>
</gene>
<dbReference type="GO" id="GO:0005737">
    <property type="term" value="C:cytoplasm"/>
    <property type="evidence" value="ECO:0007669"/>
    <property type="project" value="UniProtKB-SubCell"/>
</dbReference>
<comment type="catalytic activity">
    <reaction evidence="9">
        <text>malonyl-[ACP] + acetyl-CoA + H(+) = 3-oxobutanoyl-[ACP] + CO2 + CoA</text>
        <dbReference type="Rhea" id="RHEA:12080"/>
        <dbReference type="Rhea" id="RHEA-COMP:9623"/>
        <dbReference type="Rhea" id="RHEA-COMP:9625"/>
        <dbReference type="ChEBI" id="CHEBI:15378"/>
        <dbReference type="ChEBI" id="CHEBI:16526"/>
        <dbReference type="ChEBI" id="CHEBI:57287"/>
        <dbReference type="ChEBI" id="CHEBI:57288"/>
        <dbReference type="ChEBI" id="CHEBI:78449"/>
        <dbReference type="ChEBI" id="CHEBI:78450"/>
        <dbReference type="EC" id="2.3.1.180"/>
    </reaction>
</comment>
<evidence type="ECO:0000259" key="10">
    <source>
        <dbReference type="Pfam" id="PF08541"/>
    </source>
</evidence>
<dbReference type="Proteomes" id="UP000309676">
    <property type="component" value="Unassembled WGS sequence"/>
</dbReference>
<sequence>MFHAGPSQSNAVITAIGSYVPERVLTNADLERLVDTNDEWIVQRTGIRERRIAREDEFCSDLCIEAARDLERRFGIDLSDVDYILTATSSPETVFPSMSARVQAALGIRSAGAADLQAACAGFVSALQLANGLVLSGLHRKVLVIGAETLSKITDYSDRTTCILFGDGAGAALVEAAKPGESGAFLGSCVSTTGESGHQLYRTALSSTMNGVPLITSGKIVQNGREVYKWAVSEVSEGVLALLAACGRTAESVAWFAPHNGNVRMLESISERTGIPMEKTLHCLPDYGNTSAASIPLAIDAAYREGKLTTGEEILLYGFGGGLVQAGLLLRWTL</sequence>
<dbReference type="HAMAP" id="MF_01815">
    <property type="entry name" value="FabH"/>
    <property type="match status" value="1"/>
</dbReference>
<accession>A0A5R9GFC1</accession>
<keyword evidence="4 9" id="KW-0808">Transferase</keyword>
<evidence type="ECO:0000259" key="11">
    <source>
        <dbReference type="Pfam" id="PF08545"/>
    </source>
</evidence>
<evidence type="ECO:0000256" key="4">
    <source>
        <dbReference type="ARBA" id="ARBA00022679"/>
    </source>
</evidence>
<evidence type="ECO:0000256" key="3">
    <source>
        <dbReference type="ARBA" id="ARBA00022516"/>
    </source>
</evidence>
<dbReference type="PANTHER" id="PTHR34069">
    <property type="entry name" value="3-OXOACYL-[ACYL-CARRIER-PROTEIN] SYNTHASE 3"/>
    <property type="match status" value="1"/>
</dbReference>